<evidence type="ECO:0000256" key="3">
    <source>
        <dbReference type="ARBA" id="ARBA00022676"/>
    </source>
</evidence>
<keyword evidence="11" id="KW-1185">Reference proteome</keyword>
<feature type="transmembrane region" description="Helical" evidence="8">
    <location>
        <begin position="208"/>
        <end position="228"/>
    </location>
</feature>
<dbReference type="PANTHER" id="PTHR33908">
    <property type="entry name" value="MANNOSYLTRANSFERASE YKCB-RELATED"/>
    <property type="match status" value="1"/>
</dbReference>
<keyword evidence="2" id="KW-1003">Cell membrane</keyword>
<feature type="transmembrane region" description="Helical" evidence="8">
    <location>
        <begin position="169"/>
        <end position="188"/>
    </location>
</feature>
<evidence type="ECO:0000256" key="8">
    <source>
        <dbReference type="SAM" id="Phobius"/>
    </source>
</evidence>
<reference evidence="10 11" key="1">
    <citation type="journal article" date="2017" name="Chemistry">
        <title>Isolation, Biosynthesis and Chemical Modifications of Rubterolones A-F: Rare Tropolone Alkaloids from Actinomadura sp. 5-2.</title>
        <authorList>
            <person name="Guo H."/>
            <person name="Benndorf R."/>
            <person name="Leichnitz D."/>
            <person name="Klassen J.L."/>
            <person name="Vollmers J."/>
            <person name="Gorls H."/>
            <person name="Steinacker M."/>
            <person name="Weigel C."/>
            <person name="Dahse H.M."/>
            <person name="Kaster A.K."/>
            <person name="de Beer Z.W."/>
            <person name="Poulsen M."/>
            <person name="Beemelmanns C."/>
        </authorList>
    </citation>
    <scope>NUCLEOTIDE SEQUENCE [LARGE SCALE GENOMIC DNA]</scope>
    <source>
        <strain evidence="10 11">5-2</strain>
    </source>
</reference>
<dbReference type="PANTHER" id="PTHR33908:SF3">
    <property type="entry name" value="UNDECAPRENYL PHOSPHATE-ALPHA-4-AMINO-4-DEOXY-L-ARABINOSE ARABINOSYL TRANSFERASE"/>
    <property type="match status" value="1"/>
</dbReference>
<evidence type="ECO:0000256" key="5">
    <source>
        <dbReference type="ARBA" id="ARBA00022692"/>
    </source>
</evidence>
<name>A0A2P4UCI1_9ACTN</name>
<feature type="transmembrane region" description="Helical" evidence="8">
    <location>
        <begin position="285"/>
        <end position="302"/>
    </location>
</feature>
<evidence type="ECO:0000256" key="6">
    <source>
        <dbReference type="ARBA" id="ARBA00022989"/>
    </source>
</evidence>
<feature type="transmembrane region" description="Helical" evidence="8">
    <location>
        <begin position="17"/>
        <end position="34"/>
    </location>
</feature>
<proteinExistence type="predicted"/>
<keyword evidence="6 8" id="KW-1133">Transmembrane helix</keyword>
<dbReference type="GO" id="GO:0005886">
    <property type="term" value="C:plasma membrane"/>
    <property type="evidence" value="ECO:0007669"/>
    <property type="project" value="UniProtKB-SubCell"/>
</dbReference>
<evidence type="ECO:0000256" key="2">
    <source>
        <dbReference type="ARBA" id="ARBA00022475"/>
    </source>
</evidence>
<gene>
    <name evidence="10" type="ORF">BTM25_49570</name>
</gene>
<organism evidence="10 11">
    <name type="scientific">Actinomadura rubteroloni</name>
    <dbReference type="NCBI Taxonomy" id="1926885"/>
    <lineage>
        <taxon>Bacteria</taxon>
        <taxon>Bacillati</taxon>
        <taxon>Actinomycetota</taxon>
        <taxon>Actinomycetes</taxon>
        <taxon>Streptosporangiales</taxon>
        <taxon>Thermomonosporaceae</taxon>
        <taxon>Actinomadura</taxon>
    </lineage>
</organism>
<accession>A0A2P4UCI1</accession>
<evidence type="ECO:0000256" key="1">
    <source>
        <dbReference type="ARBA" id="ARBA00004651"/>
    </source>
</evidence>
<evidence type="ECO:0000313" key="10">
    <source>
        <dbReference type="EMBL" id="POM22753.1"/>
    </source>
</evidence>
<dbReference type="InterPro" id="IPR038731">
    <property type="entry name" value="RgtA/B/C-like"/>
</dbReference>
<evidence type="ECO:0000256" key="4">
    <source>
        <dbReference type="ARBA" id="ARBA00022679"/>
    </source>
</evidence>
<dbReference type="Pfam" id="PF13231">
    <property type="entry name" value="PMT_2"/>
    <property type="match status" value="1"/>
</dbReference>
<dbReference type="Proteomes" id="UP000242367">
    <property type="component" value="Unassembled WGS sequence"/>
</dbReference>
<comment type="subcellular location">
    <subcellularLocation>
        <location evidence="1">Cell membrane</location>
        <topology evidence="1">Multi-pass membrane protein</topology>
    </subcellularLocation>
</comment>
<dbReference type="GO" id="GO:0009103">
    <property type="term" value="P:lipopolysaccharide biosynthetic process"/>
    <property type="evidence" value="ECO:0007669"/>
    <property type="project" value="UniProtKB-ARBA"/>
</dbReference>
<feature type="transmembrane region" description="Helical" evidence="8">
    <location>
        <begin position="139"/>
        <end position="157"/>
    </location>
</feature>
<evidence type="ECO:0000256" key="7">
    <source>
        <dbReference type="ARBA" id="ARBA00023136"/>
    </source>
</evidence>
<evidence type="ECO:0000313" key="11">
    <source>
        <dbReference type="Proteomes" id="UP000242367"/>
    </source>
</evidence>
<dbReference type="EMBL" id="MTBP01000004">
    <property type="protein sequence ID" value="POM22753.1"/>
    <property type="molecule type" value="Genomic_DNA"/>
</dbReference>
<protein>
    <recommendedName>
        <fullName evidence="9">Glycosyltransferase RgtA/B/C/D-like domain-containing protein</fullName>
    </recommendedName>
</protein>
<dbReference type="AlphaFoldDB" id="A0A2P4UCI1"/>
<evidence type="ECO:0000259" key="9">
    <source>
        <dbReference type="Pfam" id="PF13231"/>
    </source>
</evidence>
<keyword evidence="3" id="KW-0328">Glycosyltransferase</keyword>
<dbReference type="GO" id="GO:0010041">
    <property type="term" value="P:response to iron(III) ion"/>
    <property type="evidence" value="ECO:0007669"/>
    <property type="project" value="TreeGrafter"/>
</dbReference>
<keyword evidence="5 8" id="KW-0812">Transmembrane</keyword>
<dbReference type="GO" id="GO:0016763">
    <property type="term" value="F:pentosyltransferase activity"/>
    <property type="evidence" value="ECO:0007669"/>
    <property type="project" value="TreeGrafter"/>
</dbReference>
<sequence>MTSTTGERVAAARGGRLVPAVAGAVAFGVGMWRIGTPTYWRDESVSVVVGRSGLAGIRAFTAHVDAVHVLYYLLVHLVTEFGGGEAVTRAPSAVGAALAAAGIAAIGRRLHSARAGLYGGLLYGLLPITSRYAQETRQYALVSAGAVLASFLLLRALDRPDAKAGRYAAYAASLGLLGWLHLYALFLLPAHAVTALAWRHPARRGRHLAAWGLAAAGAVTAVLPLALVARTQEGTQVAWLRRPGFGAGYDFGLAVTGGGRVVLLVLMLLVMAGAVRLSTGDRRNAGALAVPWLVVPFAAAWTISQVHPVYHERYVLYCVCAFALLAGAGLAALTERLLAGRAMIAAAVVIAGLAVAVLPAQLAQREPGSRPDDLRALAAVLRGRSRPGDAVLYVPAERKAFVTVYADAFARLDAAPFLDHGNDRPPARFRAALGSRSRVWVVEAPPPGHRYRTPTAVRNLAALRADRRFVRAGPWKFGGVSLSLFTRRAPSGRATAGSSGRR</sequence>
<keyword evidence="4" id="KW-0808">Transferase</keyword>
<feature type="transmembrane region" description="Helical" evidence="8">
    <location>
        <begin position="86"/>
        <end position="106"/>
    </location>
</feature>
<feature type="domain" description="Glycosyltransferase RgtA/B/C/D-like" evidence="9">
    <location>
        <begin position="74"/>
        <end position="224"/>
    </location>
</feature>
<keyword evidence="7 8" id="KW-0472">Membrane</keyword>
<comment type="caution">
    <text evidence="10">The sequence shown here is derived from an EMBL/GenBank/DDBJ whole genome shotgun (WGS) entry which is preliminary data.</text>
</comment>
<feature type="transmembrane region" description="Helical" evidence="8">
    <location>
        <begin position="339"/>
        <end position="360"/>
    </location>
</feature>
<feature type="transmembrane region" description="Helical" evidence="8">
    <location>
        <begin position="314"/>
        <end position="333"/>
    </location>
</feature>
<feature type="transmembrane region" description="Helical" evidence="8">
    <location>
        <begin position="249"/>
        <end position="273"/>
    </location>
</feature>
<dbReference type="RefSeq" id="WP_103565444.1">
    <property type="nucleotide sequence ID" value="NZ_MTBP01000004.1"/>
</dbReference>
<dbReference type="InterPro" id="IPR050297">
    <property type="entry name" value="LipidA_mod_glycosyltrf_83"/>
</dbReference>